<evidence type="ECO:0000313" key="3">
    <source>
        <dbReference type="Ensembl" id="ENSHHUP00000037651.1"/>
    </source>
</evidence>
<feature type="compositionally biased region" description="Polar residues" evidence="2">
    <location>
        <begin position="464"/>
        <end position="481"/>
    </location>
</feature>
<feature type="region of interest" description="Disordered" evidence="2">
    <location>
        <begin position="808"/>
        <end position="838"/>
    </location>
</feature>
<feature type="region of interest" description="Disordered" evidence="2">
    <location>
        <begin position="457"/>
        <end position="481"/>
    </location>
</feature>
<dbReference type="Proteomes" id="UP000314982">
    <property type="component" value="Unassembled WGS sequence"/>
</dbReference>
<feature type="region of interest" description="Disordered" evidence="2">
    <location>
        <begin position="1"/>
        <end position="31"/>
    </location>
</feature>
<feature type="compositionally biased region" description="Polar residues" evidence="2">
    <location>
        <begin position="821"/>
        <end position="833"/>
    </location>
</feature>
<keyword evidence="1" id="KW-0175">Coiled coil</keyword>
<dbReference type="Ensembl" id="ENSHHUT00000039148.1">
    <property type="protein sequence ID" value="ENSHHUP00000037651.1"/>
    <property type="gene ID" value="ENSHHUG00000023559.1"/>
</dbReference>
<feature type="compositionally biased region" description="Basic and acidic residues" evidence="2">
    <location>
        <begin position="525"/>
        <end position="545"/>
    </location>
</feature>
<feature type="coiled-coil region" evidence="1">
    <location>
        <begin position="742"/>
        <end position="783"/>
    </location>
</feature>
<keyword evidence="4" id="KW-1185">Reference proteome</keyword>
<organism evidence="3 4">
    <name type="scientific">Hucho hucho</name>
    <name type="common">huchen</name>
    <dbReference type="NCBI Taxonomy" id="62062"/>
    <lineage>
        <taxon>Eukaryota</taxon>
        <taxon>Metazoa</taxon>
        <taxon>Chordata</taxon>
        <taxon>Craniata</taxon>
        <taxon>Vertebrata</taxon>
        <taxon>Euteleostomi</taxon>
        <taxon>Actinopterygii</taxon>
        <taxon>Neopterygii</taxon>
        <taxon>Teleostei</taxon>
        <taxon>Protacanthopterygii</taxon>
        <taxon>Salmoniformes</taxon>
        <taxon>Salmonidae</taxon>
        <taxon>Salmoninae</taxon>
        <taxon>Hucho</taxon>
    </lineage>
</organism>
<dbReference type="PANTHER" id="PTHR18881:SF2">
    <property type="entry name" value="POLYAMINE-MODULATED FACTOR 1-BINDING PROTEIN 1"/>
    <property type="match status" value="1"/>
</dbReference>
<feature type="coiled-coil region" evidence="1">
    <location>
        <begin position="668"/>
        <end position="695"/>
    </location>
</feature>
<accession>A0A4W5MFU0</accession>
<evidence type="ECO:0000256" key="2">
    <source>
        <dbReference type="SAM" id="MobiDB-lite"/>
    </source>
</evidence>
<sequence length="941" mass="107179">MKHLSSDLEHAQTQTRQAEEEASDRESRLRGQEAELSRLRAVLQEAESRAADTEVRLQPLTQSLELYRVKYQACLTKISQQDSTLQAQDEDLKEARSQVVERDEHALRLCAQAVVLQAELKAHSAQLESGDDALSALSQHLRDTQRDLEDSRKHSQECELVISAMRDSTAALRRQVEEQEESVVKSQADFSVYRATHIHSDSDYDSQLCHIQELQQAFSQAVEQCAQGSQGLSVCQSEVCQLREEVSRLTQLKDSTVAEVMRLQEAGRQLQTEAMMESQRRLEEVGAQEQRAARLEQDLQAAHSQCAKRQQAVQKRDNLLRRSEADLLEARETLRSRAVEVERQAAAARGLEADVQRARREEQQREAECGSLRTQLMTLREELKEAQGLCRDTAQELARQEEKVLLVEGGQRRAQEHLAERVAEVVRAEQAQRKLQAELRTLEHELQGYRTQVESLKKEAGESRQAQLSAQQEANTHQQGAQQLVAELTSTKDTLRTLQQQLQEQADASRALRAELSQEQARQQELQERSQGTREREARLESERNQLRTNLEAAHSQLRERERTVGYLQERVVELQSTTQRLHDEQTACQAQLQQCRRELESREGQSHIQETRSCEGRLAELSAQLGRSQRWGQEQLVDLEVREEEVVLMKVEMASLRENYHAKVAQVDALHSQLDSMEHKYSTAANEVEVLRQSLGNARSDSSLLHRESELVVTNVNQWVKEQKQGNEKLNFKIKDQSKKIIHLTAEKDHLQESVESLQEEMKRLKAELDESRIEAERFRASQASMSDQRQRSALARLPVQLLHTDGETLPAPDQEASSRETQQFREQSQYQSRDRDKLAAGNLFSSVPICSDCERSLEWSGRQPVEEESSGCQPASALAPDSACACLAGSGVTFATEVARRVALRALERRPLPCGHHRWSRPRSLSWDGPHPTRLREGH</sequence>
<feature type="region of interest" description="Disordered" evidence="2">
    <location>
        <begin position="917"/>
        <end position="941"/>
    </location>
</feature>
<feature type="region of interest" description="Disordered" evidence="2">
    <location>
        <begin position="515"/>
        <end position="545"/>
    </location>
</feature>
<name>A0A4W5MFU0_9TELE</name>
<evidence type="ECO:0008006" key="5">
    <source>
        <dbReference type="Google" id="ProtNLM"/>
    </source>
</evidence>
<dbReference type="Gene3D" id="1.10.287.1490">
    <property type="match status" value="1"/>
</dbReference>
<proteinExistence type="predicted"/>
<reference evidence="3" key="2">
    <citation type="submission" date="2025-08" db="UniProtKB">
        <authorList>
            <consortium name="Ensembl"/>
        </authorList>
    </citation>
    <scope>IDENTIFICATION</scope>
</reference>
<dbReference type="InterPro" id="IPR037391">
    <property type="entry name" value="PMF1-bd"/>
</dbReference>
<evidence type="ECO:0000256" key="1">
    <source>
        <dbReference type="SAM" id="Coils"/>
    </source>
</evidence>
<evidence type="ECO:0000313" key="4">
    <source>
        <dbReference type="Proteomes" id="UP000314982"/>
    </source>
</evidence>
<dbReference type="GO" id="GO:0007283">
    <property type="term" value="P:spermatogenesis"/>
    <property type="evidence" value="ECO:0007669"/>
    <property type="project" value="TreeGrafter"/>
</dbReference>
<reference evidence="4" key="1">
    <citation type="submission" date="2018-06" db="EMBL/GenBank/DDBJ databases">
        <title>Genome assembly of Danube salmon.</title>
        <authorList>
            <person name="Macqueen D.J."/>
            <person name="Gundappa M.K."/>
        </authorList>
    </citation>
    <scope>NUCLEOTIDE SEQUENCE [LARGE SCALE GENOMIC DNA]</scope>
</reference>
<reference evidence="3" key="3">
    <citation type="submission" date="2025-09" db="UniProtKB">
        <authorList>
            <consortium name="Ensembl"/>
        </authorList>
    </citation>
    <scope>IDENTIFICATION</scope>
</reference>
<dbReference type="AlphaFoldDB" id="A0A4W5MFU0"/>
<protein>
    <recommendedName>
        <fullName evidence="5">Polyamine modulated factor 1 binding protein 1</fullName>
    </recommendedName>
</protein>
<dbReference type="PANTHER" id="PTHR18881">
    <property type="entry name" value="POLYAMINE-MODULATED FACTOR 1-BINDING PROTEIN 1-RELATED"/>
    <property type="match status" value="1"/>
</dbReference>
<feature type="compositionally biased region" description="Low complexity" evidence="2">
    <location>
        <begin position="515"/>
        <end position="524"/>
    </location>
</feature>
<dbReference type="STRING" id="62062.ENSHHUP00000037651"/>
<feature type="compositionally biased region" description="Basic and acidic residues" evidence="2">
    <location>
        <begin position="1"/>
        <end position="10"/>
    </location>
</feature>
<dbReference type="GeneTree" id="ENSGT00390000012700"/>